<protein>
    <submittedName>
        <fullName evidence="1">Uncharacterized protein</fullName>
    </submittedName>
</protein>
<reference evidence="1 2" key="1">
    <citation type="submission" date="2015-10" db="EMBL/GenBank/DDBJ databases">
        <title>Genome sequencing of Penicillium freii.</title>
        <authorList>
            <person name="Nguyen H.D."/>
            <person name="Visagie C.M."/>
            <person name="Seifert K.A."/>
        </authorList>
    </citation>
    <scope>NUCLEOTIDE SEQUENCE [LARGE SCALE GENOMIC DNA]</scope>
    <source>
        <strain evidence="1 2">DAOM 242723</strain>
    </source>
</reference>
<proteinExistence type="predicted"/>
<dbReference type="AlphaFoldDB" id="A0A117NK81"/>
<evidence type="ECO:0000313" key="1">
    <source>
        <dbReference type="EMBL" id="KUM55686.1"/>
    </source>
</evidence>
<organism evidence="1 2">
    <name type="scientific">Penicillium freii</name>
    <dbReference type="NCBI Taxonomy" id="48697"/>
    <lineage>
        <taxon>Eukaryota</taxon>
        <taxon>Fungi</taxon>
        <taxon>Dikarya</taxon>
        <taxon>Ascomycota</taxon>
        <taxon>Pezizomycotina</taxon>
        <taxon>Eurotiomycetes</taxon>
        <taxon>Eurotiomycetidae</taxon>
        <taxon>Eurotiales</taxon>
        <taxon>Aspergillaceae</taxon>
        <taxon>Penicillium</taxon>
    </lineage>
</organism>
<gene>
    <name evidence="1" type="ORF">ACN42_g11559</name>
</gene>
<keyword evidence="2" id="KW-1185">Reference proteome</keyword>
<dbReference type="EMBL" id="LLXE01000689">
    <property type="protein sequence ID" value="KUM55686.1"/>
    <property type="molecule type" value="Genomic_DNA"/>
</dbReference>
<dbReference type="Proteomes" id="UP000055045">
    <property type="component" value="Unassembled WGS sequence"/>
</dbReference>
<comment type="caution">
    <text evidence="1">The sequence shown here is derived from an EMBL/GenBank/DDBJ whole genome shotgun (WGS) entry which is preliminary data.</text>
</comment>
<evidence type="ECO:0000313" key="2">
    <source>
        <dbReference type="Proteomes" id="UP000055045"/>
    </source>
</evidence>
<name>A0A117NK81_PENFR</name>
<accession>A0A117NK81</accession>
<sequence>MCVCVMKYPRLRSHLLATYYGFKQSAWLGTYVVGSNLGRLTYSIKLTNARILEYPPYKTSPWPTNTIFDGGYWWFGTWKTCIYQFAIVKNDMGYLSCKFPLI</sequence>